<reference evidence="3 4" key="1">
    <citation type="journal article" date="2007" name="Science">
        <title>Sea anemone genome reveals ancestral eumetazoan gene repertoire and genomic organization.</title>
        <authorList>
            <person name="Putnam N.H."/>
            <person name="Srivastava M."/>
            <person name="Hellsten U."/>
            <person name="Dirks B."/>
            <person name="Chapman J."/>
            <person name="Salamov A."/>
            <person name="Terry A."/>
            <person name="Shapiro H."/>
            <person name="Lindquist E."/>
            <person name="Kapitonov V.V."/>
            <person name="Jurka J."/>
            <person name="Genikhovich G."/>
            <person name="Grigoriev I.V."/>
            <person name="Lucas S.M."/>
            <person name="Steele R.E."/>
            <person name="Finnerty J.R."/>
            <person name="Technau U."/>
            <person name="Martindale M.Q."/>
            <person name="Rokhsar D.S."/>
        </authorList>
    </citation>
    <scope>NUCLEOTIDE SEQUENCE [LARGE SCALE GENOMIC DNA]</scope>
    <source>
        <strain evidence="4">CH2 X CH6</strain>
    </source>
</reference>
<name>A7RYL7_NEMVE</name>
<organism evidence="3 4">
    <name type="scientific">Nematostella vectensis</name>
    <name type="common">Starlet sea anemone</name>
    <dbReference type="NCBI Taxonomy" id="45351"/>
    <lineage>
        <taxon>Eukaryota</taxon>
        <taxon>Metazoa</taxon>
        <taxon>Cnidaria</taxon>
        <taxon>Anthozoa</taxon>
        <taxon>Hexacorallia</taxon>
        <taxon>Actiniaria</taxon>
        <taxon>Edwardsiidae</taxon>
        <taxon>Nematostella</taxon>
    </lineage>
</organism>
<dbReference type="AlphaFoldDB" id="A7RYL7"/>
<feature type="compositionally biased region" description="Basic and acidic residues" evidence="2">
    <location>
        <begin position="79"/>
        <end position="90"/>
    </location>
</feature>
<dbReference type="FunCoup" id="A7RYL7">
    <property type="interactions" value="437"/>
</dbReference>
<keyword evidence="1" id="KW-0175">Coiled coil</keyword>
<dbReference type="OMA" id="FMASRMM"/>
<dbReference type="GO" id="GO:0007030">
    <property type="term" value="P:Golgi organization"/>
    <property type="evidence" value="ECO:0000318"/>
    <property type="project" value="GO_Central"/>
</dbReference>
<dbReference type="OrthoDB" id="5959043at2759"/>
<dbReference type="EMBL" id="DS469553">
    <property type="protein sequence ID" value="EDO43543.1"/>
    <property type="molecule type" value="Genomic_DNA"/>
</dbReference>
<dbReference type="GO" id="GO:0000139">
    <property type="term" value="C:Golgi membrane"/>
    <property type="evidence" value="ECO:0000318"/>
    <property type="project" value="GO_Central"/>
</dbReference>
<evidence type="ECO:0000313" key="3">
    <source>
        <dbReference type="EMBL" id="EDO43543.1"/>
    </source>
</evidence>
<feature type="region of interest" description="Disordered" evidence="2">
    <location>
        <begin position="71"/>
        <end position="98"/>
    </location>
</feature>
<accession>A7RYL7</accession>
<feature type="region of interest" description="Disordered" evidence="2">
    <location>
        <begin position="1"/>
        <end position="58"/>
    </location>
</feature>
<proteinExistence type="predicted"/>
<dbReference type="GO" id="GO:0043001">
    <property type="term" value="P:Golgi to plasma membrane protein transport"/>
    <property type="evidence" value="ECO:0000318"/>
    <property type="project" value="GO_Central"/>
</dbReference>
<evidence type="ECO:0000313" key="4">
    <source>
        <dbReference type="Proteomes" id="UP000001593"/>
    </source>
</evidence>
<dbReference type="eggNOG" id="KOG4074">
    <property type="taxonomic scope" value="Eukaryota"/>
</dbReference>
<dbReference type="PhylomeDB" id="A7RYL7"/>
<dbReference type="PANTHER" id="PTHR13066:SF2">
    <property type="entry name" value="GOLGIN-45"/>
    <property type="match status" value="1"/>
</dbReference>
<gene>
    <name evidence="3" type="ORF">NEMVEDRAFT_v1g241589</name>
</gene>
<dbReference type="KEGG" id="nve:5515479"/>
<evidence type="ECO:0000256" key="2">
    <source>
        <dbReference type="SAM" id="MobiDB-lite"/>
    </source>
</evidence>
<dbReference type="InterPro" id="IPR027095">
    <property type="entry name" value="Golgin-45"/>
</dbReference>
<dbReference type="Proteomes" id="UP000001593">
    <property type="component" value="Unassembled WGS sequence"/>
</dbReference>
<dbReference type="HOGENOM" id="CLU_057527_0_0_1"/>
<protein>
    <recommendedName>
        <fullName evidence="5">Golgin-45</fullName>
    </recommendedName>
</protein>
<keyword evidence="4" id="KW-1185">Reference proteome</keyword>
<dbReference type="InParanoid" id="A7RYL7"/>
<evidence type="ECO:0000256" key="1">
    <source>
        <dbReference type="SAM" id="Coils"/>
    </source>
</evidence>
<dbReference type="STRING" id="45351.A7RYL7"/>
<sequence length="440" mass="49700">MNSLEPHALKMERIPKPGSDIVDYSKVPRSSGDGMEHSGAALEPTDTRKPHALKQKPQIHFSFGHVELMLESDTEEKEEGTKNTENDTIRKHPKKATKSTPVLNQIIERTSVDSSKTQGNDTHIFIKEEPKQEILQSSASTLCDKPTGSSTEELKKLQSKVEELEEQTSRLTDEKTKLTIQLGIQTEVNSDLKKLLVASMEEELENRMEALAHRNAQLRVEVEHWQTLCDEYAEESDRLAIDCDVWRTKFMASRMMSDQLTCWKTTLYTRYRQALAALQRMLDERDELKHYLVHTTRLLESLDYVVKCSGGSFSDTLMDRHPIQGQSILEMATITSCLAQDVTAQVQGFIPSGSLPTHALLLNEEKEPALDSTPAEKMALQLLTSSIELQSDDVPSVDSSVLRRMGKQYIGNSYHSRLMTNSFRVTYDCCDRCTGPVHVV</sequence>
<dbReference type="PANTHER" id="PTHR13066">
    <property type="entry name" value="BASIC LEUCINE ZIPPER NUCLEAR FACTOR 1 BLZF1 PROTEIN"/>
    <property type="match status" value="1"/>
</dbReference>
<evidence type="ECO:0008006" key="5">
    <source>
        <dbReference type="Google" id="ProtNLM"/>
    </source>
</evidence>
<feature type="coiled-coil region" evidence="1">
    <location>
        <begin position="147"/>
        <end position="235"/>
    </location>
</feature>